<evidence type="ECO:0000256" key="9">
    <source>
        <dbReference type="ARBA" id="ARBA00022801"/>
    </source>
</evidence>
<dbReference type="Gene3D" id="3.40.350.10">
    <property type="entry name" value="Creatinase/prolidase N-terminal domain"/>
    <property type="match status" value="1"/>
</dbReference>
<evidence type="ECO:0000256" key="10">
    <source>
        <dbReference type="ARBA" id="ARBA00023049"/>
    </source>
</evidence>
<evidence type="ECO:0000256" key="13">
    <source>
        <dbReference type="ARBA" id="ARBA00032413"/>
    </source>
</evidence>
<dbReference type="Proteomes" id="UP000182658">
    <property type="component" value="Unassembled WGS sequence"/>
</dbReference>
<accession>A0A1J7JWH3</accession>
<proteinExistence type="inferred from homology"/>
<dbReference type="InterPro" id="IPR007865">
    <property type="entry name" value="Aminopep_P_N"/>
</dbReference>
<evidence type="ECO:0000256" key="2">
    <source>
        <dbReference type="ARBA" id="ARBA00001936"/>
    </source>
</evidence>
<evidence type="ECO:0000259" key="15">
    <source>
        <dbReference type="SMART" id="SM01011"/>
    </source>
</evidence>
<dbReference type="CDD" id="cd01087">
    <property type="entry name" value="Prolidase"/>
    <property type="match status" value="1"/>
</dbReference>
<evidence type="ECO:0000313" key="17">
    <source>
        <dbReference type="Proteomes" id="UP000182658"/>
    </source>
</evidence>
<dbReference type="InterPro" id="IPR036005">
    <property type="entry name" value="Creatinase/aminopeptidase-like"/>
</dbReference>
<keyword evidence="9" id="KW-0378">Hydrolase</keyword>
<gene>
    <name evidence="16" type="ORF">CONLIGDRAFT_628667</name>
</gene>
<dbReference type="STRING" id="1408157.A0A1J7JWH3"/>
<sequence length="596" mass="65501">MDRLARYESGSSACTHDDVLSDTSESLDERTEFNHDLVLVDEFDALSIELKGHAADRPTVASVQDAAAATLAAQAAPSAAQRLSDANRTSFELLKHAPKLGKYPAQEHARKVAKELGVLKGLIYLPGQISQHYEDSDQGPSFHQRRYFYYITGADFANCEVTYDIGRDNLILWIPWVEPRQALYFGSPPSPDDIKSRSDLSDVRYTSELPRYLRTYLASSANPSRCHGAPTPTTIFILHRNQVPPIDYDHAAGVVCLDSTHLQPSMDAARVIKTQYEIAAIKHANAVSSAAHRSVLSRLKRMTNEREIEAFFRGYCLAVGAKHQAYPVIVGSGSNAATLHYDANDEPLAGRQLIVLDAGCEWLLYASDVTRTLPIGGALTPEARAVYAIVERMQEQCIAAVRPGVPYYRLHLMAALIATQGLLKLGVLTGGTADEIFAKGTAAAFFPHGLGHHVGLDVHDVSGREALMLGAAFAPAGARKRGSAGKREWITPEMMAMLGRDGQTIRAPYKGRQRLAEGMVVTIEPGIYFSRPYIETLFLDHPTHSRYIDRDVLEKYYPVGGVRIEDDILVTYNGYENLTTAPKGEEAFKIINGDES</sequence>
<evidence type="ECO:0000256" key="11">
    <source>
        <dbReference type="ARBA" id="ARBA00023211"/>
    </source>
</evidence>
<dbReference type="EC" id="3.4.11.9" evidence="5"/>
<evidence type="ECO:0000256" key="4">
    <source>
        <dbReference type="ARBA" id="ARBA00008766"/>
    </source>
</evidence>
<dbReference type="PANTHER" id="PTHR43226:SF3">
    <property type="entry name" value="XAA-PRO AMINOPEPTIDASE AN0832-RELATED"/>
    <property type="match status" value="1"/>
</dbReference>
<dbReference type="Pfam" id="PF05195">
    <property type="entry name" value="AMP_N"/>
    <property type="match status" value="1"/>
</dbReference>
<comment type="function">
    <text evidence="3">Catalyzes the removal of a penultimate prolyl residue from the N-termini of peptides.</text>
</comment>
<dbReference type="InterPro" id="IPR000994">
    <property type="entry name" value="Pept_M24"/>
</dbReference>
<protein>
    <recommendedName>
        <fullName evidence="5">Xaa-Pro aminopeptidase</fullName>
        <ecNumber evidence="5">3.4.11.9</ecNumber>
    </recommendedName>
    <alternativeName>
        <fullName evidence="12">Aminoacylproline aminopeptidase</fullName>
    </alternativeName>
    <alternativeName>
        <fullName evidence="13">Prolidase</fullName>
    </alternativeName>
</protein>
<dbReference type="Gene3D" id="3.90.230.10">
    <property type="entry name" value="Creatinase/methionine aminopeptidase superfamily"/>
    <property type="match status" value="1"/>
</dbReference>
<dbReference type="EMBL" id="KV875094">
    <property type="protein sequence ID" value="OIW33756.1"/>
    <property type="molecule type" value="Genomic_DNA"/>
</dbReference>
<evidence type="ECO:0000256" key="8">
    <source>
        <dbReference type="ARBA" id="ARBA00022723"/>
    </source>
</evidence>
<keyword evidence="10" id="KW-0482">Metalloprotease</keyword>
<dbReference type="InterPro" id="IPR052433">
    <property type="entry name" value="X-Pro_dipept-like"/>
</dbReference>
<keyword evidence="6" id="KW-0031">Aminopeptidase</keyword>
<name>A0A1J7JWH3_9PEZI</name>
<keyword evidence="7" id="KW-0645">Protease</keyword>
<comment type="cofactor">
    <cofactor evidence="2">
        <name>Mn(2+)</name>
        <dbReference type="ChEBI" id="CHEBI:29035"/>
    </cofactor>
</comment>
<evidence type="ECO:0000256" key="14">
    <source>
        <dbReference type="RuleBase" id="RU000590"/>
    </source>
</evidence>
<dbReference type="AlphaFoldDB" id="A0A1J7JWH3"/>
<dbReference type="SUPFAM" id="SSF55920">
    <property type="entry name" value="Creatinase/aminopeptidase"/>
    <property type="match status" value="1"/>
</dbReference>
<evidence type="ECO:0000256" key="7">
    <source>
        <dbReference type="ARBA" id="ARBA00022670"/>
    </source>
</evidence>
<dbReference type="Pfam" id="PF00557">
    <property type="entry name" value="Peptidase_M24"/>
    <property type="match status" value="1"/>
</dbReference>
<dbReference type="GO" id="GO:0006508">
    <property type="term" value="P:proteolysis"/>
    <property type="evidence" value="ECO:0007669"/>
    <property type="project" value="UniProtKB-KW"/>
</dbReference>
<dbReference type="OrthoDB" id="10261878at2759"/>
<evidence type="ECO:0000313" key="16">
    <source>
        <dbReference type="EMBL" id="OIW33756.1"/>
    </source>
</evidence>
<keyword evidence="11" id="KW-0464">Manganese</keyword>
<feature type="domain" description="Aminopeptidase P N-terminal" evidence="15">
    <location>
        <begin position="103"/>
        <end position="234"/>
    </location>
</feature>
<dbReference type="PROSITE" id="PS00491">
    <property type="entry name" value="PROLINE_PEPTIDASE"/>
    <property type="match status" value="1"/>
</dbReference>
<comment type="catalytic activity">
    <reaction evidence="1">
        <text>Release of any N-terminal amino acid, including proline, that is linked to proline, even from a dipeptide or tripeptide.</text>
        <dbReference type="EC" id="3.4.11.9"/>
    </reaction>
</comment>
<keyword evidence="17" id="KW-1185">Reference proteome</keyword>
<organism evidence="16 17">
    <name type="scientific">Coniochaeta ligniaria NRRL 30616</name>
    <dbReference type="NCBI Taxonomy" id="1408157"/>
    <lineage>
        <taxon>Eukaryota</taxon>
        <taxon>Fungi</taxon>
        <taxon>Dikarya</taxon>
        <taxon>Ascomycota</taxon>
        <taxon>Pezizomycotina</taxon>
        <taxon>Sordariomycetes</taxon>
        <taxon>Sordariomycetidae</taxon>
        <taxon>Coniochaetales</taxon>
        <taxon>Coniochaetaceae</taxon>
        <taxon>Coniochaeta</taxon>
    </lineage>
</organism>
<dbReference type="SMART" id="SM01011">
    <property type="entry name" value="AMP_N"/>
    <property type="match status" value="1"/>
</dbReference>
<keyword evidence="8 14" id="KW-0479">Metal-binding</keyword>
<dbReference type="InterPro" id="IPR029149">
    <property type="entry name" value="Creatin/AminoP/Spt16_N"/>
</dbReference>
<dbReference type="InterPro" id="IPR001131">
    <property type="entry name" value="Peptidase_M24B_aminopep-P_CS"/>
</dbReference>
<comment type="similarity">
    <text evidence="4 14">Belongs to the peptidase M24B family.</text>
</comment>
<reference evidence="16 17" key="1">
    <citation type="submission" date="2016-10" db="EMBL/GenBank/DDBJ databases">
        <title>Draft genome sequence of Coniochaeta ligniaria NRRL30616, a lignocellulolytic fungus for bioabatement of inhibitors in plant biomass hydrolysates.</title>
        <authorList>
            <consortium name="DOE Joint Genome Institute"/>
            <person name="Jimenez D.J."/>
            <person name="Hector R.E."/>
            <person name="Riley R."/>
            <person name="Sun H."/>
            <person name="Grigoriev I.V."/>
            <person name="Van Elsas J.D."/>
            <person name="Nichols N.N."/>
        </authorList>
    </citation>
    <scope>NUCLEOTIDE SEQUENCE [LARGE SCALE GENOMIC DNA]</scope>
    <source>
        <strain evidence="16 17">NRRL 30616</strain>
    </source>
</reference>
<evidence type="ECO:0000256" key="12">
    <source>
        <dbReference type="ARBA" id="ARBA00030849"/>
    </source>
</evidence>
<dbReference type="PANTHER" id="PTHR43226">
    <property type="entry name" value="XAA-PRO AMINOPEPTIDASE 3"/>
    <property type="match status" value="1"/>
</dbReference>
<dbReference type="SUPFAM" id="SSF53092">
    <property type="entry name" value="Creatinase/prolidase N-terminal domain"/>
    <property type="match status" value="1"/>
</dbReference>
<dbReference type="InParanoid" id="A0A1J7JWH3"/>
<evidence type="ECO:0000256" key="6">
    <source>
        <dbReference type="ARBA" id="ARBA00022438"/>
    </source>
</evidence>
<evidence type="ECO:0000256" key="1">
    <source>
        <dbReference type="ARBA" id="ARBA00001424"/>
    </source>
</evidence>
<evidence type="ECO:0000256" key="5">
    <source>
        <dbReference type="ARBA" id="ARBA00012574"/>
    </source>
</evidence>
<dbReference type="GO" id="GO:0030145">
    <property type="term" value="F:manganese ion binding"/>
    <property type="evidence" value="ECO:0007669"/>
    <property type="project" value="InterPro"/>
</dbReference>
<evidence type="ECO:0000256" key="3">
    <source>
        <dbReference type="ARBA" id="ARBA00002443"/>
    </source>
</evidence>
<dbReference type="GO" id="GO:0070006">
    <property type="term" value="F:metalloaminopeptidase activity"/>
    <property type="evidence" value="ECO:0007669"/>
    <property type="project" value="InterPro"/>
</dbReference>